<name>A0ABS1VWB1_9ACTN</name>
<comment type="caution">
    <text evidence="2">The sequence shown here is derived from an EMBL/GenBank/DDBJ whole genome shotgun (WGS) entry which is preliminary data.</text>
</comment>
<feature type="transmembrane region" description="Helical" evidence="1">
    <location>
        <begin position="253"/>
        <end position="278"/>
    </location>
</feature>
<reference evidence="2 3" key="1">
    <citation type="submission" date="2021-01" db="EMBL/GenBank/DDBJ databases">
        <title>Actinoplanes sp. nov. LDG1-01 isolated from lichen.</title>
        <authorList>
            <person name="Saeng-In P."/>
            <person name="Phongsopitanun W."/>
            <person name="Kanchanasin P."/>
            <person name="Yuki M."/>
            <person name="Kudo T."/>
            <person name="Ohkuma M."/>
            <person name="Tanasupawat S."/>
        </authorList>
    </citation>
    <scope>NUCLEOTIDE SEQUENCE [LARGE SCALE GENOMIC DNA]</scope>
    <source>
        <strain evidence="2 3">LDG1-01</strain>
    </source>
</reference>
<keyword evidence="1" id="KW-0472">Membrane</keyword>
<evidence type="ECO:0000313" key="3">
    <source>
        <dbReference type="Proteomes" id="UP000598996"/>
    </source>
</evidence>
<feature type="transmembrane region" description="Helical" evidence="1">
    <location>
        <begin position="146"/>
        <end position="164"/>
    </location>
</feature>
<gene>
    <name evidence="2" type="ORF">JKJ07_31125</name>
</gene>
<feature type="transmembrane region" description="Helical" evidence="1">
    <location>
        <begin position="290"/>
        <end position="311"/>
    </location>
</feature>
<accession>A0ABS1VWB1</accession>
<proteinExistence type="predicted"/>
<feature type="transmembrane region" description="Helical" evidence="1">
    <location>
        <begin position="30"/>
        <end position="51"/>
    </location>
</feature>
<organism evidence="2 3">
    <name type="scientific">Paractinoplanes lichenicola</name>
    <dbReference type="NCBI Taxonomy" id="2802976"/>
    <lineage>
        <taxon>Bacteria</taxon>
        <taxon>Bacillati</taxon>
        <taxon>Actinomycetota</taxon>
        <taxon>Actinomycetes</taxon>
        <taxon>Micromonosporales</taxon>
        <taxon>Micromonosporaceae</taxon>
        <taxon>Paractinoplanes</taxon>
    </lineage>
</organism>
<feature type="transmembrane region" description="Helical" evidence="1">
    <location>
        <begin position="200"/>
        <end position="225"/>
    </location>
</feature>
<dbReference type="Proteomes" id="UP000598996">
    <property type="component" value="Unassembled WGS sequence"/>
</dbReference>
<keyword evidence="1" id="KW-1133">Transmembrane helix</keyword>
<evidence type="ECO:0000256" key="1">
    <source>
        <dbReference type="SAM" id="Phobius"/>
    </source>
</evidence>
<protein>
    <submittedName>
        <fullName evidence="2">Uncharacterized protein</fullName>
    </submittedName>
</protein>
<dbReference type="RefSeq" id="WP_202995429.1">
    <property type="nucleotide sequence ID" value="NZ_JAENHO010000009.1"/>
</dbReference>
<evidence type="ECO:0000313" key="2">
    <source>
        <dbReference type="EMBL" id="MBL7258773.1"/>
    </source>
</evidence>
<dbReference type="EMBL" id="JAENHO010000009">
    <property type="protein sequence ID" value="MBL7258773.1"/>
    <property type="molecule type" value="Genomic_DNA"/>
</dbReference>
<sequence>MTSVGDRMGALGRAVLPLRGSRRGLDNVRLVGWTLSGFVLTVLVTSAFDVAREPGCQGFRVFLRSLLLRQGEPPNCDSVPFLVDIPTVILSLTSPFAVIGYLTILRRLEGLVPELQRTGLLPDDRVTAGADETMQQWLLRLLPRGWKGWLLFAVSAAMTIWLYSRNLQSGGIFEALANPAAPEAVLRERWWADYRDNPLLAVWCVFVGTVGVHFALASAWMYALVGQRLLSRRKRNLLDFRVRYVPRWRDKSFGWAPATSLIMLSYATAINFAISMIAVFDMLQGGVNRVVAAGFATLGVCTDLALIVLTLRMIVKAHHGVRADVRAFVAHAVRVAEIRRGQRDRRRRGTFAAPHHRVDYVVAEPEVDVILAARDAESWPPLPIANLAVGIVKVAPGIYAIIQLSRTLAGGLS</sequence>
<keyword evidence="1" id="KW-0812">Transmembrane</keyword>
<keyword evidence="3" id="KW-1185">Reference proteome</keyword>